<dbReference type="RefSeq" id="WP_196280417.1">
    <property type="nucleotide sequence ID" value="NZ_JADQDQ010000001.1"/>
</dbReference>
<protein>
    <recommendedName>
        <fullName evidence="3">Antitoxin VbhA domain-containing protein</fullName>
    </recommendedName>
</protein>
<accession>A0ABS0ICZ4</accession>
<dbReference type="EMBL" id="JADQDQ010000001">
    <property type="protein sequence ID" value="MBF9236037.1"/>
    <property type="molecule type" value="Genomic_DNA"/>
</dbReference>
<comment type="caution">
    <text evidence="1">The sequence shown here is derived from an EMBL/GenBank/DDBJ whole genome shotgun (WGS) entry which is preliminary data.</text>
</comment>
<proteinExistence type="predicted"/>
<evidence type="ECO:0008006" key="3">
    <source>
        <dbReference type="Google" id="ProtNLM"/>
    </source>
</evidence>
<name>A0ABS0ICZ4_9BACT</name>
<evidence type="ECO:0000313" key="1">
    <source>
        <dbReference type="EMBL" id="MBF9236037.1"/>
    </source>
</evidence>
<reference evidence="1 2" key="1">
    <citation type="submission" date="2020-11" db="EMBL/GenBank/DDBJ databases">
        <authorList>
            <person name="Kim M.K."/>
        </authorList>
    </citation>
    <scope>NUCLEOTIDE SEQUENCE [LARGE SCALE GENOMIC DNA]</scope>
    <source>
        <strain evidence="1 2">BT683</strain>
    </source>
</reference>
<sequence>MSPQPQLLATEQGRERAVKFALSLTHNTPLAPEHYEQGLLHQFVRGELTIDQVLVKLEQPMSAGPTL</sequence>
<evidence type="ECO:0000313" key="2">
    <source>
        <dbReference type="Proteomes" id="UP000597617"/>
    </source>
</evidence>
<organism evidence="1 2">
    <name type="scientific">Hymenobacter jeongseonensis</name>
    <dbReference type="NCBI Taxonomy" id="2791027"/>
    <lineage>
        <taxon>Bacteria</taxon>
        <taxon>Pseudomonadati</taxon>
        <taxon>Bacteroidota</taxon>
        <taxon>Cytophagia</taxon>
        <taxon>Cytophagales</taxon>
        <taxon>Hymenobacteraceae</taxon>
        <taxon>Hymenobacter</taxon>
    </lineage>
</organism>
<gene>
    <name evidence="1" type="ORF">I2I05_01390</name>
</gene>
<dbReference type="Proteomes" id="UP000597617">
    <property type="component" value="Unassembled WGS sequence"/>
</dbReference>
<keyword evidence="2" id="KW-1185">Reference proteome</keyword>